<proteinExistence type="predicted"/>
<gene>
    <name evidence="1" type="ORF">ODALV1_LOCUS25808</name>
</gene>
<evidence type="ECO:0000313" key="2">
    <source>
        <dbReference type="Proteomes" id="UP001642540"/>
    </source>
</evidence>
<organism evidence="1 2">
    <name type="scientific">Orchesella dallaii</name>
    <dbReference type="NCBI Taxonomy" id="48710"/>
    <lineage>
        <taxon>Eukaryota</taxon>
        <taxon>Metazoa</taxon>
        <taxon>Ecdysozoa</taxon>
        <taxon>Arthropoda</taxon>
        <taxon>Hexapoda</taxon>
        <taxon>Collembola</taxon>
        <taxon>Entomobryomorpha</taxon>
        <taxon>Entomobryoidea</taxon>
        <taxon>Orchesellidae</taxon>
        <taxon>Orchesellinae</taxon>
        <taxon>Orchesella</taxon>
    </lineage>
</organism>
<sequence length="205" mass="23765">MLQSDKIISEWSSTAFTIKQSRLHLETKLSVILETNLDINPYTNRICMDFFVLPRPSHKISAYAIRSKELDNLIEYNNENGTLLTNGVEPSKLFQWHGKNEENSKCILRFYQTLLNLKAEVQEYPVGVESKALVKKFRQKWEYDDSKPLFGKYSDEEGIISLPDVFYPQNLGKDKNVILLPSLYEGPIVTPSEILLSIWIRICFK</sequence>
<dbReference type="Proteomes" id="UP001642540">
    <property type="component" value="Unassembled WGS sequence"/>
</dbReference>
<accession>A0ABP1RT91</accession>
<reference evidence="1 2" key="1">
    <citation type="submission" date="2024-08" db="EMBL/GenBank/DDBJ databases">
        <authorList>
            <person name="Cucini C."/>
            <person name="Frati F."/>
        </authorList>
    </citation>
    <scope>NUCLEOTIDE SEQUENCE [LARGE SCALE GENOMIC DNA]</scope>
</reference>
<name>A0ABP1RT91_9HEXA</name>
<comment type="caution">
    <text evidence="1">The sequence shown here is derived from an EMBL/GenBank/DDBJ whole genome shotgun (WGS) entry which is preliminary data.</text>
</comment>
<keyword evidence="2" id="KW-1185">Reference proteome</keyword>
<evidence type="ECO:0000313" key="1">
    <source>
        <dbReference type="EMBL" id="CAL8135056.1"/>
    </source>
</evidence>
<protein>
    <submittedName>
        <fullName evidence="1">Uncharacterized protein</fullName>
    </submittedName>
</protein>
<dbReference type="EMBL" id="CAXLJM020000107">
    <property type="protein sequence ID" value="CAL8135056.1"/>
    <property type="molecule type" value="Genomic_DNA"/>
</dbReference>